<dbReference type="Proteomes" id="UP000616885">
    <property type="component" value="Unassembled WGS sequence"/>
</dbReference>
<feature type="domain" description="DUF4387" evidence="1">
    <location>
        <begin position="1"/>
        <end position="53"/>
    </location>
</feature>
<evidence type="ECO:0000313" key="3">
    <source>
        <dbReference type="Proteomes" id="UP000616885"/>
    </source>
</evidence>
<dbReference type="EMBL" id="JADCTT010000010">
    <property type="protein sequence ID" value="KAF9747626.1"/>
    <property type="molecule type" value="Genomic_DNA"/>
</dbReference>
<sequence length="107" mass="12524">MFDNKDVYNLVKDSNLLNKAVIAELFRLDQTEVFWAGFFDVAMAFKATMPRKRRGSHRALAVIWRTMSMDPNSIFPWSGYPSQRNFKIGSWHLQSEHRFIILLSSKP</sequence>
<gene>
    <name evidence="2" type="ORF">IM811_002960</name>
</gene>
<name>A0A8H7N4S5_BIOOC</name>
<proteinExistence type="predicted"/>
<protein>
    <recommendedName>
        <fullName evidence="1">DUF4387 domain-containing protein</fullName>
    </recommendedName>
</protein>
<evidence type="ECO:0000313" key="2">
    <source>
        <dbReference type="EMBL" id="KAF9747626.1"/>
    </source>
</evidence>
<reference evidence="2" key="1">
    <citation type="submission" date="2020-10" db="EMBL/GenBank/DDBJ databases">
        <title>High-Quality Genome Resource of Clonostachys rosea strain S41 by Oxford Nanopore Long-Read Sequencing.</title>
        <authorList>
            <person name="Wang H."/>
        </authorList>
    </citation>
    <scope>NUCLEOTIDE SEQUENCE</scope>
    <source>
        <strain evidence="2">S41</strain>
    </source>
</reference>
<dbReference type="InterPro" id="IPR025496">
    <property type="entry name" value="DUF4387"/>
</dbReference>
<comment type="caution">
    <text evidence="2">The sequence shown here is derived from an EMBL/GenBank/DDBJ whole genome shotgun (WGS) entry which is preliminary data.</text>
</comment>
<evidence type="ECO:0000259" key="1">
    <source>
        <dbReference type="Pfam" id="PF14330"/>
    </source>
</evidence>
<dbReference type="AlphaFoldDB" id="A0A8H7N4S5"/>
<accession>A0A8H7N4S5</accession>
<organism evidence="2 3">
    <name type="scientific">Bionectria ochroleuca</name>
    <name type="common">Gliocladium roseum</name>
    <dbReference type="NCBI Taxonomy" id="29856"/>
    <lineage>
        <taxon>Eukaryota</taxon>
        <taxon>Fungi</taxon>
        <taxon>Dikarya</taxon>
        <taxon>Ascomycota</taxon>
        <taxon>Pezizomycotina</taxon>
        <taxon>Sordariomycetes</taxon>
        <taxon>Hypocreomycetidae</taxon>
        <taxon>Hypocreales</taxon>
        <taxon>Bionectriaceae</taxon>
        <taxon>Clonostachys</taxon>
    </lineage>
</organism>
<dbReference type="Pfam" id="PF14330">
    <property type="entry name" value="DUF4387"/>
    <property type="match status" value="1"/>
</dbReference>